<accession>A0A838Y3B8</accession>
<gene>
    <name evidence="1" type="ORF">H1W37_17520</name>
</gene>
<protein>
    <submittedName>
        <fullName evidence="1">DUF1150 domain-containing protein</fullName>
    </submittedName>
</protein>
<evidence type="ECO:0000313" key="1">
    <source>
        <dbReference type="EMBL" id="MBA4613463.1"/>
    </source>
</evidence>
<proteinExistence type="predicted"/>
<dbReference type="Pfam" id="PF06620">
    <property type="entry name" value="DUF1150"/>
    <property type="match status" value="1"/>
</dbReference>
<reference evidence="1 2" key="1">
    <citation type="submission" date="2020-07" db="EMBL/GenBank/DDBJ databases">
        <authorList>
            <person name="Li M."/>
        </authorList>
    </citation>
    <scope>NUCLEOTIDE SEQUENCE [LARGE SCALE GENOMIC DNA]</scope>
    <source>
        <strain evidence="1 2">DSM 23284</strain>
    </source>
</reference>
<dbReference type="Proteomes" id="UP000559404">
    <property type="component" value="Unassembled WGS sequence"/>
</dbReference>
<dbReference type="EMBL" id="JACEON010000019">
    <property type="protein sequence ID" value="MBA4613463.1"/>
    <property type="molecule type" value="Genomic_DNA"/>
</dbReference>
<dbReference type="AlphaFoldDB" id="A0A838Y3B8"/>
<sequence length="86" mass="9552">MTMRDTQPMVMENEALQALGSGQIAYVRSMTSDDLLTLFPEVPKLESGLHLWVLLNADGTPIMLADSREAVLANAAEQRLQTVWLH</sequence>
<evidence type="ECO:0000313" key="2">
    <source>
        <dbReference type="Proteomes" id="UP000559404"/>
    </source>
</evidence>
<dbReference type="RefSeq" id="WP_181761658.1">
    <property type="nucleotide sequence ID" value="NZ_BMCR01000007.1"/>
</dbReference>
<keyword evidence="2" id="KW-1185">Reference proteome</keyword>
<organism evidence="1 2">
    <name type="scientific">Stappia taiwanensis</name>
    <dbReference type="NCBI Taxonomy" id="992267"/>
    <lineage>
        <taxon>Bacteria</taxon>
        <taxon>Pseudomonadati</taxon>
        <taxon>Pseudomonadota</taxon>
        <taxon>Alphaproteobacteria</taxon>
        <taxon>Hyphomicrobiales</taxon>
        <taxon>Stappiaceae</taxon>
        <taxon>Stappia</taxon>
    </lineage>
</organism>
<comment type="caution">
    <text evidence="1">The sequence shown here is derived from an EMBL/GenBank/DDBJ whole genome shotgun (WGS) entry which is preliminary data.</text>
</comment>
<dbReference type="InterPro" id="IPR009531">
    <property type="entry name" value="DUF1150"/>
</dbReference>
<name>A0A838Y3B8_9HYPH</name>
<reference evidence="1 2" key="2">
    <citation type="submission" date="2020-08" db="EMBL/GenBank/DDBJ databases">
        <title>Stappia taiwanensis sp. nov., isolated from a coastal thermal spring.</title>
        <authorList>
            <person name="Kampfer P."/>
        </authorList>
    </citation>
    <scope>NUCLEOTIDE SEQUENCE [LARGE SCALE GENOMIC DNA]</scope>
    <source>
        <strain evidence="1 2">DSM 23284</strain>
    </source>
</reference>